<dbReference type="EMBL" id="GG662639">
    <property type="protein sequence ID" value="EAR99437.2"/>
    <property type="molecule type" value="Genomic_DNA"/>
</dbReference>
<dbReference type="RefSeq" id="XP_001019682.2">
    <property type="nucleotide sequence ID" value="XM_001019682.3"/>
</dbReference>
<dbReference type="KEGG" id="tet:TTHERM_00136010"/>
<organism evidence="2 3">
    <name type="scientific">Tetrahymena thermophila (strain SB210)</name>
    <dbReference type="NCBI Taxonomy" id="312017"/>
    <lineage>
        <taxon>Eukaryota</taxon>
        <taxon>Sar</taxon>
        <taxon>Alveolata</taxon>
        <taxon>Ciliophora</taxon>
        <taxon>Intramacronucleata</taxon>
        <taxon>Oligohymenophorea</taxon>
        <taxon>Hymenostomatida</taxon>
        <taxon>Tetrahymenina</taxon>
        <taxon>Tetrahymenidae</taxon>
        <taxon>Tetrahymena</taxon>
    </lineage>
</organism>
<keyword evidence="1" id="KW-0472">Membrane</keyword>
<dbReference type="HOGENOM" id="CLU_1398873_0_0_1"/>
<proteinExistence type="predicted"/>
<protein>
    <submittedName>
        <fullName evidence="2">Transmembrane protein, putative</fullName>
    </submittedName>
</protein>
<feature type="transmembrane region" description="Helical" evidence="1">
    <location>
        <begin position="6"/>
        <end position="27"/>
    </location>
</feature>
<sequence>MGLLNNIIACYVLAFALVCHGSLLLCIHQQINKPNTIPLNENIVQATSNEDNSQYNCPQFPDQLVTYTKLWLDKIPIQMIQAYLEIYRLAGTETVNFLIWFGTIALLGDIILLIQYTILKPIKLLKSILGALVRLAIIAFIVLFVIYCLSEQGILPKYQFLEELEFLQLNNIYQIVESSSRLSIKKIKQLLKKYM</sequence>
<dbReference type="AlphaFoldDB" id="I7M8P9"/>
<keyword evidence="3" id="KW-1185">Reference proteome</keyword>
<name>I7M8P9_TETTS</name>
<accession>I7M8P9</accession>
<keyword evidence="1" id="KW-1133">Transmembrane helix</keyword>
<gene>
    <name evidence="2" type="ORF">TTHERM_00136010</name>
</gene>
<evidence type="ECO:0000313" key="3">
    <source>
        <dbReference type="Proteomes" id="UP000009168"/>
    </source>
</evidence>
<keyword evidence="1 2" id="KW-0812">Transmembrane</keyword>
<evidence type="ECO:0000313" key="2">
    <source>
        <dbReference type="EMBL" id="EAR99437.2"/>
    </source>
</evidence>
<feature type="transmembrane region" description="Helical" evidence="1">
    <location>
        <begin position="128"/>
        <end position="149"/>
    </location>
</feature>
<dbReference type="InParanoid" id="I7M8P9"/>
<dbReference type="Proteomes" id="UP000009168">
    <property type="component" value="Unassembled WGS sequence"/>
</dbReference>
<evidence type="ECO:0000256" key="1">
    <source>
        <dbReference type="SAM" id="Phobius"/>
    </source>
</evidence>
<feature type="transmembrane region" description="Helical" evidence="1">
    <location>
        <begin position="97"/>
        <end position="116"/>
    </location>
</feature>
<reference evidence="3" key="1">
    <citation type="journal article" date="2006" name="PLoS Biol.">
        <title>Macronuclear genome sequence of the ciliate Tetrahymena thermophila, a model eukaryote.</title>
        <authorList>
            <person name="Eisen J.A."/>
            <person name="Coyne R.S."/>
            <person name="Wu M."/>
            <person name="Wu D."/>
            <person name="Thiagarajan M."/>
            <person name="Wortman J.R."/>
            <person name="Badger J.H."/>
            <person name="Ren Q."/>
            <person name="Amedeo P."/>
            <person name="Jones K.M."/>
            <person name="Tallon L.J."/>
            <person name="Delcher A.L."/>
            <person name="Salzberg S.L."/>
            <person name="Silva J.C."/>
            <person name="Haas B.J."/>
            <person name="Majoros W.H."/>
            <person name="Farzad M."/>
            <person name="Carlton J.M."/>
            <person name="Smith R.K. Jr."/>
            <person name="Garg J."/>
            <person name="Pearlman R.E."/>
            <person name="Karrer K.M."/>
            <person name="Sun L."/>
            <person name="Manning G."/>
            <person name="Elde N.C."/>
            <person name="Turkewitz A.P."/>
            <person name="Asai D.J."/>
            <person name="Wilkes D.E."/>
            <person name="Wang Y."/>
            <person name="Cai H."/>
            <person name="Collins K."/>
            <person name="Stewart B.A."/>
            <person name="Lee S.R."/>
            <person name="Wilamowska K."/>
            <person name="Weinberg Z."/>
            <person name="Ruzzo W.L."/>
            <person name="Wloga D."/>
            <person name="Gaertig J."/>
            <person name="Frankel J."/>
            <person name="Tsao C.-C."/>
            <person name="Gorovsky M.A."/>
            <person name="Keeling P.J."/>
            <person name="Waller R.F."/>
            <person name="Patron N.J."/>
            <person name="Cherry J.M."/>
            <person name="Stover N.A."/>
            <person name="Krieger C.J."/>
            <person name="del Toro C."/>
            <person name="Ryder H.F."/>
            <person name="Williamson S.C."/>
            <person name="Barbeau R.A."/>
            <person name="Hamilton E.P."/>
            <person name="Orias E."/>
        </authorList>
    </citation>
    <scope>NUCLEOTIDE SEQUENCE [LARGE SCALE GENOMIC DNA]</scope>
    <source>
        <strain evidence="3">SB210</strain>
    </source>
</reference>
<dbReference type="GeneID" id="7822967"/>